<gene>
    <name evidence="2" type="ORF">NDU88_001718</name>
</gene>
<comment type="caution">
    <text evidence="2">The sequence shown here is derived from an EMBL/GenBank/DDBJ whole genome shotgun (WGS) entry which is preliminary data.</text>
</comment>
<evidence type="ECO:0000313" key="3">
    <source>
        <dbReference type="Proteomes" id="UP001066276"/>
    </source>
</evidence>
<dbReference type="EMBL" id="JANPWB010000009">
    <property type="protein sequence ID" value="KAJ1148894.1"/>
    <property type="molecule type" value="Genomic_DNA"/>
</dbReference>
<feature type="compositionally biased region" description="Polar residues" evidence="1">
    <location>
        <begin position="54"/>
        <end position="64"/>
    </location>
</feature>
<dbReference type="Proteomes" id="UP001066276">
    <property type="component" value="Chromosome 5"/>
</dbReference>
<accession>A0AAV7RCE7</accession>
<sequence>MSTWERREVQLPTRTLGSAVHPPGRAPQHDPTYRAKASGQQRPGNQIWPKSGAMPQQQLMQWNPNGAHHKEPRRGLIQASTRPTMLRRGACGPPHVFPRGELWESAREGSSHRCAARRNHAPLSGIFHQQSFAYQDCNAHPYL</sequence>
<reference evidence="2" key="1">
    <citation type="journal article" date="2022" name="bioRxiv">
        <title>Sequencing and chromosome-scale assembly of the giantPleurodeles waltlgenome.</title>
        <authorList>
            <person name="Brown T."/>
            <person name="Elewa A."/>
            <person name="Iarovenko S."/>
            <person name="Subramanian E."/>
            <person name="Araus A.J."/>
            <person name="Petzold A."/>
            <person name="Susuki M."/>
            <person name="Suzuki K.-i.T."/>
            <person name="Hayashi T."/>
            <person name="Toyoda A."/>
            <person name="Oliveira C."/>
            <person name="Osipova E."/>
            <person name="Leigh N.D."/>
            <person name="Simon A."/>
            <person name="Yun M.H."/>
        </authorList>
    </citation>
    <scope>NUCLEOTIDE SEQUENCE</scope>
    <source>
        <strain evidence="2">20211129_DDA</strain>
        <tissue evidence="2">Liver</tissue>
    </source>
</reference>
<organism evidence="2 3">
    <name type="scientific">Pleurodeles waltl</name>
    <name type="common">Iberian ribbed newt</name>
    <dbReference type="NCBI Taxonomy" id="8319"/>
    <lineage>
        <taxon>Eukaryota</taxon>
        <taxon>Metazoa</taxon>
        <taxon>Chordata</taxon>
        <taxon>Craniata</taxon>
        <taxon>Vertebrata</taxon>
        <taxon>Euteleostomi</taxon>
        <taxon>Amphibia</taxon>
        <taxon>Batrachia</taxon>
        <taxon>Caudata</taxon>
        <taxon>Salamandroidea</taxon>
        <taxon>Salamandridae</taxon>
        <taxon>Pleurodelinae</taxon>
        <taxon>Pleurodeles</taxon>
    </lineage>
</organism>
<proteinExistence type="predicted"/>
<keyword evidence="3" id="KW-1185">Reference proteome</keyword>
<evidence type="ECO:0000256" key="1">
    <source>
        <dbReference type="SAM" id="MobiDB-lite"/>
    </source>
</evidence>
<evidence type="ECO:0000313" key="2">
    <source>
        <dbReference type="EMBL" id="KAJ1148894.1"/>
    </source>
</evidence>
<feature type="region of interest" description="Disordered" evidence="1">
    <location>
        <begin position="1"/>
        <end position="97"/>
    </location>
</feature>
<protein>
    <submittedName>
        <fullName evidence="2">Uncharacterized protein</fullName>
    </submittedName>
</protein>
<name>A0AAV7RCE7_PLEWA</name>
<dbReference type="AlphaFoldDB" id="A0AAV7RCE7"/>